<feature type="transmembrane region" description="Helical" evidence="1">
    <location>
        <begin position="65"/>
        <end position="88"/>
    </location>
</feature>
<sequence length="97" mass="10684">LKSVQKLAHYLNKGFSICWMRFGSAFIIGLLPLVGDFADIGLNYYLVLRKAWQADLPGWLIRRMLINNLVSAGVGFIPVAGDVVLAMFKANSRSAAL</sequence>
<dbReference type="InterPro" id="IPR025187">
    <property type="entry name" value="DUF4112"/>
</dbReference>
<dbReference type="EMBL" id="KN838556">
    <property type="protein sequence ID" value="KIK05890.1"/>
    <property type="molecule type" value="Genomic_DNA"/>
</dbReference>
<keyword evidence="1" id="KW-0472">Membrane</keyword>
<gene>
    <name evidence="2" type="ORF">K443DRAFT_90346</name>
</gene>
<evidence type="ECO:0000256" key="1">
    <source>
        <dbReference type="SAM" id="Phobius"/>
    </source>
</evidence>
<feature type="non-terminal residue" evidence="2">
    <location>
        <position position="1"/>
    </location>
</feature>
<dbReference type="Pfam" id="PF13430">
    <property type="entry name" value="DUF4112"/>
    <property type="match status" value="1"/>
</dbReference>
<dbReference type="PANTHER" id="PTHR35519:SF2">
    <property type="entry name" value="PH DOMAIN PROTEIN"/>
    <property type="match status" value="1"/>
</dbReference>
<dbReference type="PANTHER" id="PTHR35519">
    <property type="entry name" value="MEMBRANE PROTEINS"/>
    <property type="match status" value="1"/>
</dbReference>
<accession>A0A0C9X1B9</accession>
<dbReference type="Proteomes" id="UP000054477">
    <property type="component" value="Unassembled WGS sequence"/>
</dbReference>
<evidence type="ECO:0000313" key="3">
    <source>
        <dbReference type="Proteomes" id="UP000054477"/>
    </source>
</evidence>
<organism evidence="2 3">
    <name type="scientific">Laccaria amethystina LaAM-08-1</name>
    <dbReference type="NCBI Taxonomy" id="1095629"/>
    <lineage>
        <taxon>Eukaryota</taxon>
        <taxon>Fungi</taxon>
        <taxon>Dikarya</taxon>
        <taxon>Basidiomycota</taxon>
        <taxon>Agaricomycotina</taxon>
        <taxon>Agaricomycetes</taxon>
        <taxon>Agaricomycetidae</taxon>
        <taxon>Agaricales</taxon>
        <taxon>Agaricineae</taxon>
        <taxon>Hydnangiaceae</taxon>
        <taxon>Laccaria</taxon>
    </lineage>
</organism>
<reference evidence="3" key="2">
    <citation type="submission" date="2015-01" db="EMBL/GenBank/DDBJ databases">
        <title>Evolutionary Origins and Diversification of the Mycorrhizal Mutualists.</title>
        <authorList>
            <consortium name="DOE Joint Genome Institute"/>
            <consortium name="Mycorrhizal Genomics Consortium"/>
            <person name="Kohler A."/>
            <person name="Kuo A."/>
            <person name="Nagy L.G."/>
            <person name="Floudas D."/>
            <person name="Copeland A."/>
            <person name="Barry K.W."/>
            <person name="Cichocki N."/>
            <person name="Veneault-Fourrey C."/>
            <person name="LaButti K."/>
            <person name="Lindquist E.A."/>
            <person name="Lipzen A."/>
            <person name="Lundell T."/>
            <person name="Morin E."/>
            <person name="Murat C."/>
            <person name="Riley R."/>
            <person name="Ohm R."/>
            <person name="Sun H."/>
            <person name="Tunlid A."/>
            <person name="Henrissat B."/>
            <person name="Grigoriev I.V."/>
            <person name="Hibbett D.S."/>
            <person name="Martin F."/>
        </authorList>
    </citation>
    <scope>NUCLEOTIDE SEQUENCE [LARGE SCALE GENOMIC DNA]</scope>
    <source>
        <strain evidence="3">LaAM-08-1</strain>
    </source>
</reference>
<evidence type="ECO:0000313" key="2">
    <source>
        <dbReference type="EMBL" id="KIK05890.1"/>
    </source>
</evidence>
<name>A0A0C9X1B9_9AGAR</name>
<dbReference type="AlphaFoldDB" id="A0A0C9X1B9"/>
<keyword evidence="1" id="KW-1133">Transmembrane helix</keyword>
<protein>
    <submittedName>
        <fullName evidence="2">Uncharacterized protein</fullName>
    </submittedName>
</protein>
<dbReference type="HOGENOM" id="CLU_116315_4_0_1"/>
<keyword evidence="3" id="KW-1185">Reference proteome</keyword>
<dbReference type="STRING" id="1095629.A0A0C9X1B9"/>
<reference evidence="2 3" key="1">
    <citation type="submission" date="2014-04" db="EMBL/GenBank/DDBJ databases">
        <authorList>
            <consortium name="DOE Joint Genome Institute"/>
            <person name="Kuo A."/>
            <person name="Kohler A."/>
            <person name="Nagy L.G."/>
            <person name="Floudas D."/>
            <person name="Copeland A."/>
            <person name="Barry K.W."/>
            <person name="Cichocki N."/>
            <person name="Veneault-Fourrey C."/>
            <person name="LaButti K."/>
            <person name="Lindquist E.A."/>
            <person name="Lipzen A."/>
            <person name="Lundell T."/>
            <person name="Morin E."/>
            <person name="Murat C."/>
            <person name="Sun H."/>
            <person name="Tunlid A."/>
            <person name="Henrissat B."/>
            <person name="Grigoriev I.V."/>
            <person name="Hibbett D.S."/>
            <person name="Martin F."/>
            <person name="Nordberg H.P."/>
            <person name="Cantor M.N."/>
            <person name="Hua S.X."/>
        </authorList>
    </citation>
    <scope>NUCLEOTIDE SEQUENCE [LARGE SCALE GENOMIC DNA]</scope>
    <source>
        <strain evidence="2 3">LaAM-08-1</strain>
    </source>
</reference>
<keyword evidence="1" id="KW-0812">Transmembrane</keyword>
<dbReference type="OrthoDB" id="2103474at2759"/>
<feature type="transmembrane region" description="Helical" evidence="1">
    <location>
        <begin position="21"/>
        <end position="45"/>
    </location>
</feature>
<proteinExistence type="predicted"/>